<reference evidence="1 2" key="1">
    <citation type="submission" date="2020-04" db="EMBL/GenBank/DDBJ databases">
        <title>Perkinsus olseni comparative genomics.</title>
        <authorList>
            <person name="Bogema D.R."/>
        </authorList>
    </citation>
    <scope>NUCLEOTIDE SEQUENCE [LARGE SCALE GENOMIC DNA]</scope>
    <source>
        <strain evidence="1 2">ATCC PRA-207</strain>
    </source>
</reference>
<accession>A0A7J6U214</accession>
<dbReference type="AlphaFoldDB" id="A0A7J6U214"/>
<feature type="non-terminal residue" evidence="1">
    <location>
        <position position="137"/>
    </location>
</feature>
<comment type="caution">
    <text evidence="1">The sequence shown here is derived from an EMBL/GenBank/DDBJ whole genome shotgun (WGS) entry which is preliminary data.</text>
</comment>
<dbReference type="EMBL" id="JABANO010006599">
    <property type="protein sequence ID" value="KAF4751533.1"/>
    <property type="molecule type" value="Genomic_DNA"/>
</dbReference>
<dbReference type="InterPro" id="IPR023352">
    <property type="entry name" value="MAPEG-like_dom_sf"/>
</dbReference>
<proteinExistence type="predicted"/>
<gene>
    <name evidence="1" type="ORF">FOZ63_004981</name>
</gene>
<evidence type="ECO:0000313" key="2">
    <source>
        <dbReference type="Proteomes" id="UP000553632"/>
    </source>
</evidence>
<protein>
    <submittedName>
        <fullName evidence="1">Uncharacterized protein</fullName>
    </submittedName>
</protein>
<name>A0A7J6U214_PEROL</name>
<dbReference type="Proteomes" id="UP000553632">
    <property type="component" value="Unassembled WGS sequence"/>
</dbReference>
<sequence>MSILAANGRLNLDTFSTEFIKTFWAPSAVTIGWLIQYGMVDAICVGASRNYFKWGFPKGAEGAPDPLRRAMRVHMNQAENSMTDSCVPTRVRLRIRLSEPSRPYALQHVALRTLWTTRLRGYVRGRLGGFKAYVRLH</sequence>
<evidence type="ECO:0000313" key="1">
    <source>
        <dbReference type="EMBL" id="KAF4751533.1"/>
    </source>
</evidence>
<dbReference type="SUPFAM" id="SSF161084">
    <property type="entry name" value="MAPEG domain-like"/>
    <property type="match status" value="1"/>
</dbReference>
<organism evidence="1 2">
    <name type="scientific">Perkinsus olseni</name>
    <name type="common">Perkinsus atlanticus</name>
    <dbReference type="NCBI Taxonomy" id="32597"/>
    <lineage>
        <taxon>Eukaryota</taxon>
        <taxon>Sar</taxon>
        <taxon>Alveolata</taxon>
        <taxon>Perkinsozoa</taxon>
        <taxon>Perkinsea</taxon>
        <taxon>Perkinsida</taxon>
        <taxon>Perkinsidae</taxon>
        <taxon>Perkinsus</taxon>
    </lineage>
</organism>
<keyword evidence="2" id="KW-1185">Reference proteome</keyword>